<reference evidence="3" key="1">
    <citation type="submission" date="2022-10" db="EMBL/GenBank/DDBJ databases">
        <title>Genome assembly of Pristionchus species.</title>
        <authorList>
            <person name="Yoshida K."/>
            <person name="Sommer R.J."/>
        </authorList>
    </citation>
    <scope>NUCLEOTIDE SEQUENCE [LARGE SCALE GENOMIC DNA]</scope>
    <source>
        <strain evidence="3">RS5460</strain>
    </source>
</reference>
<feature type="region of interest" description="Disordered" evidence="1">
    <location>
        <begin position="377"/>
        <end position="419"/>
    </location>
</feature>
<sequence>MPLFSFLNKLRSRRSNDRLSPFIPDRILHFDPIATYVNEAVDITQTSIDKIRASSPLSRECEGRNEFPRMPRIPSGRLFLSSTMKRNVSSFARKSTRRSGKKGGTSSPLHLHPRSLPLAASSSNVDTDLSLLSSLLNDYPSDNYSTITLHGTVTAKVLIALLENIGKQKKIVFDEAILHVNPSEFSSLVFSLGVESLSFLGCSFDDAQLISDRFFLENSQIKEITVSAKDGSIQSFPLLTDRTLSRWSSLPSPPSLQLHNISTSFTITGVENLVKSFLSTATPFDRLCCKLGRLNTPMDTVLHRLSRIRSLKVQSFNDSSSNGSSQIHSVHHSFLVVLSHNPRLELTLQTASPLPSNDTTLDFPSFPRFPPFRRRFTPVGSSSPQIPPFHSTSIPESEMISKRGVQCSSTRTRRKTRQN</sequence>
<evidence type="ECO:0000313" key="3">
    <source>
        <dbReference type="Proteomes" id="UP001328107"/>
    </source>
</evidence>
<feature type="non-terminal residue" evidence="2">
    <location>
        <position position="419"/>
    </location>
</feature>
<feature type="region of interest" description="Disordered" evidence="1">
    <location>
        <begin position="89"/>
        <end position="114"/>
    </location>
</feature>
<dbReference type="AlphaFoldDB" id="A0AAN5DCB6"/>
<accession>A0AAN5DCB6</accession>
<organism evidence="2 3">
    <name type="scientific">Pristionchus mayeri</name>
    <dbReference type="NCBI Taxonomy" id="1317129"/>
    <lineage>
        <taxon>Eukaryota</taxon>
        <taxon>Metazoa</taxon>
        <taxon>Ecdysozoa</taxon>
        <taxon>Nematoda</taxon>
        <taxon>Chromadorea</taxon>
        <taxon>Rhabditida</taxon>
        <taxon>Rhabditina</taxon>
        <taxon>Diplogasteromorpha</taxon>
        <taxon>Diplogasteroidea</taxon>
        <taxon>Neodiplogasteridae</taxon>
        <taxon>Pristionchus</taxon>
    </lineage>
</organism>
<protein>
    <submittedName>
        <fullName evidence="2">Uncharacterized protein</fullName>
    </submittedName>
</protein>
<keyword evidence="3" id="KW-1185">Reference proteome</keyword>
<evidence type="ECO:0000313" key="2">
    <source>
        <dbReference type="EMBL" id="GMR59557.1"/>
    </source>
</evidence>
<feature type="compositionally biased region" description="Polar residues" evidence="1">
    <location>
        <begin position="379"/>
        <end position="395"/>
    </location>
</feature>
<name>A0AAN5DCB6_9BILA</name>
<dbReference type="Proteomes" id="UP001328107">
    <property type="component" value="Unassembled WGS sequence"/>
</dbReference>
<dbReference type="EMBL" id="BTRK01000006">
    <property type="protein sequence ID" value="GMR59557.1"/>
    <property type="molecule type" value="Genomic_DNA"/>
</dbReference>
<evidence type="ECO:0000256" key="1">
    <source>
        <dbReference type="SAM" id="MobiDB-lite"/>
    </source>
</evidence>
<comment type="caution">
    <text evidence="2">The sequence shown here is derived from an EMBL/GenBank/DDBJ whole genome shotgun (WGS) entry which is preliminary data.</text>
</comment>
<proteinExistence type="predicted"/>
<gene>
    <name evidence="2" type="ORF">PMAYCL1PPCAC_29752</name>
</gene>